<keyword evidence="3" id="KW-1185">Reference proteome</keyword>
<proteinExistence type="predicted"/>
<name>A0A0L7QWN2_9HYME</name>
<gene>
    <name evidence="2" type="ORF">WH47_03135</name>
</gene>
<organism evidence="2 3">
    <name type="scientific">Habropoda laboriosa</name>
    <dbReference type="NCBI Taxonomy" id="597456"/>
    <lineage>
        <taxon>Eukaryota</taxon>
        <taxon>Metazoa</taxon>
        <taxon>Ecdysozoa</taxon>
        <taxon>Arthropoda</taxon>
        <taxon>Hexapoda</taxon>
        <taxon>Insecta</taxon>
        <taxon>Pterygota</taxon>
        <taxon>Neoptera</taxon>
        <taxon>Endopterygota</taxon>
        <taxon>Hymenoptera</taxon>
        <taxon>Apocrita</taxon>
        <taxon>Aculeata</taxon>
        <taxon>Apoidea</taxon>
        <taxon>Anthophila</taxon>
        <taxon>Apidae</taxon>
        <taxon>Habropoda</taxon>
    </lineage>
</organism>
<reference evidence="2 3" key="1">
    <citation type="submission" date="2015-07" db="EMBL/GenBank/DDBJ databases">
        <title>The genome of Habropoda laboriosa.</title>
        <authorList>
            <person name="Pan H."/>
            <person name="Kapheim K."/>
        </authorList>
    </citation>
    <scope>NUCLEOTIDE SEQUENCE [LARGE SCALE GENOMIC DNA]</scope>
    <source>
        <strain evidence="2">0110345459</strain>
    </source>
</reference>
<evidence type="ECO:0000256" key="1">
    <source>
        <dbReference type="SAM" id="MobiDB-lite"/>
    </source>
</evidence>
<evidence type="ECO:0000313" key="2">
    <source>
        <dbReference type="EMBL" id="KOC62944.1"/>
    </source>
</evidence>
<accession>A0A0L7QWN2</accession>
<protein>
    <recommendedName>
        <fullName evidence="4">Histone-lysine N-methyltransferase SETMAR</fullName>
    </recommendedName>
</protein>
<feature type="region of interest" description="Disordered" evidence="1">
    <location>
        <begin position="1"/>
        <end position="22"/>
    </location>
</feature>
<dbReference type="Proteomes" id="UP000053825">
    <property type="component" value="Unassembled WGS sequence"/>
</dbReference>
<sequence>LDWELLPHADHSPDMSPSDRHEKGINIGILTLKGRLTENNV</sequence>
<dbReference type="EMBL" id="KQ414714">
    <property type="protein sequence ID" value="KOC62944.1"/>
    <property type="molecule type" value="Genomic_DNA"/>
</dbReference>
<evidence type="ECO:0008006" key="4">
    <source>
        <dbReference type="Google" id="ProtNLM"/>
    </source>
</evidence>
<feature type="non-terminal residue" evidence="2">
    <location>
        <position position="1"/>
    </location>
</feature>
<dbReference type="AlphaFoldDB" id="A0A0L7QWN2"/>
<evidence type="ECO:0000313" key="3">
    <source>
        <dbReference type="Proteomes" id="UP000053825"/>
    </source>
</evidence>